<evidence type="ECO:0000313" key="5">
    <source>
        <dbReference type="EnsemblProtists" id="EKX43059"/>
    </source>
</evidence>
<dbReference type="KEGG" id="gtt:GUITHDRAFT_140903"/>
<dbReference type="Pfam" id="PF13360">
    <property type="entry name" value="PQQ_2"/>
    <property type="match status" value="4"/>
</dbReference>
<feature type="domain" description="Pyrrolo-quinoline quinone repeat" evidence="3">
    <location>
        <begin position="638"/>
        <end position="771"/>
    </location>
</feature>
<sequence length="1047" mass="110454">MAARILAALVLVACARMSGADSEGSSCPPGRFLDNKTDGCSSCCPTNFVSHAPCGQLAAWLADASSRVQLDPKVGSEVWRNTTGGNIEHAPAVSADGTRVYVVSDDRQVYSLDAATGIKGWSYQSQQQFSTSPATSRADNKVYVASGQSLHALDAITGAQVWVRSLQTPVSSRVVVSTSGRSVFVGTSDGVVLALNPSNGVTLWSAAAAREDPVPFLLALSTDGSRLFVGYSDSTLRALNASTGSVLWRFKMQGTFASWPAVSADGSRVFMCSQSEGVMAINTLTGYLLWQWKHAATSFLLADDPGAGRLYVGIESGMLLALDSSDGSEAWGSRQLLSAMSSLAVSADASLVFVGTASNEIHSFSALNGASVWKYTTAEKALGPISLALDPSSSYLFVAQGSSVLALETRFRLVDWYLNAFSQPSCSSLHMMQLWSFQSASVFPVVISNDGNLGYSSSGSEVKVFSTQTGSLLRTFDFDSETLTAPALTPDGRVMVVGLGTPSSSSEQQDETSIRARDSVTGQELWSYSPGTSWSSAPYVSYDGSSVYVLTDGSPSLLALDANSGRLKWSVHFDVTSSASFLESGDKLYITSASRLLVYNYNASSASLSWSVQRGQQALSPPCVSSNAQLVFFATDKSLHAQQTSGGAQVWTVSTGTSFCSALTANPQQDLLHAACSDKRILTLNASSGATIWSQDFGAFLLTRPVVGPRGQFLFVWSSDGSVSALLASSGEGVWHWSSGKTSAHMLPVLSPDGWTVYVTSASDEVLALEIEPCISVLASPGTLRYQSKPLGLNFECNIIDESNQFTLQAPPTSGLVTSTVASSPPPPTTWAPLTTPLPVLFSGERLKVWFHCKVSGLAVSEYQGPVKEAFQEAVLTSMGLQQDSSTSITSTASSSQSRRAAAQVDILSTVVTSVSNKEKAMATTSASLADKIAHNPTLHSMGVSLISMGTLSFQLIKTFAAPQALEPSGPSNFLVVVLVPTLAGSSLLFCCFVAARKRCWHRSDTPSSRRGATSALPPADCVPSAPSYESVFGHPASESHEDLANA</sequence>
<name>L1J4K6_GUITC</name>
<dbReference type="STRING" id="905079.L1J4K6"/>
<evidence type="ECO:0000256" key="2">
    <source>
        <dbReference type="SAM" id="SignalP"/>
    </source>
</evidence>
<feature type="transmembrane region" description="Helical" evidence="1">
    <location>
        <begin position="974"/>
        <end position="996"/>
    </location>
</feature>
<dbReference type="InterPro" id="IPR002372">
    <property type="entry name" value="PQQ_rpt_dom"/>
</dbReference>
<dbReference type="AlphaFoldDB" id="L1J4K6"/>
<reference evidence="4 6" key="1">
    <citation type="journal article" date="2012" name="Nature">
        <title>Algal genomes reveal evolutionary mosaicism and the fate of nucleomorphs.</title>
        <authorList>
            <consortium name="DOE Joint Genome Institute"/>
            <person name="Curtis B.A."/>
            <person name="Tanifuji G."/>
            <person name="Burki F."/>
            <person name="Gruber A."/>
            <person name="Irimia M."/>
            <person name="Maruyama S."/>
            <person name="Arias M.C."/>
            <person name="Ball S.G."/>
            <person name="Gile G.H."/>
            <person name="Hirakawa Y."/>
            <person name="Hopkins J.F."/>
            <person name="Kuo A."/>
            <person name="Rensing S.A."/>
            <person name="Schmutz J."/>
            <person name="Symeonidi A."/>
            <person name="Elias M."/>
            <person name="Eveleigh R.J."/>
            <person name="Herman E.K."/>
            <person name="Klute M.J."/>
            <person name="Nakayama T."/>
            <person name="Obornik M."/>
            <person name="Reyes-Prieto A."/>
            <person name="Armbrust E.V."/>
            <person name="Aves S.J."/>
            <person name="Beiko R.G."/>
            <person name="Coutinho P."/>
            <person name="Dacks J.B."/>
            <person name="Durnford D.G."/>
            <person name="Fast N.M."/>
            <person name="Green B.R."/>
            <person name="Grisdale C.J."/>
            <person name="Hempel F."/>
            <person name="Henrissat B."/>
            <person name="Hoppner M.P."/>
            <person name="Ishida K."/>
            <person name="Kim E."/>
            <person name="Koreny L."/>
            <person name="Kroth P.G."/>
            <person name="Liu Y."/>
            <person name="Malik S.B."/>
            <person name="Maier U.G."/>
            <person name="McRose D."/>
            <person name="Mock T."/>
            <person name="Neilson J.A."/>
            <person name="Onodera N.T."/>
            <person name="Poole A.M."/>
            <person name="Pritham E.J."/>
            <person name="Richards T.A."/>
            <person name="Rocap G."/>
            <person name="Roy S.W."/>
            <person name="Sarai C."/>
            <person name="Schaack S."/>
            <person name="Shirato S."/>
            <person name="Slamovits C.H."/>
            <person name="Spencer D.F."/>
            <person name="Suzuki S."/>
            <person name="Worden A.Z."/>
            <person name="Zauner S."/>
            <person name="Barry K."/>
            <person name="Bell C."/>
            <person name="Bharti A.K."/>
            <person name="Crow J.A."/>
            <person name="Grimwood J."/>
            <person name="Kramer R."/>
            <person name="Lindquist E."/>
            <person name="Lucas S."/>
            <person name="Salamov A."/>
            <person name="McFadden G.I."/>
            <person name="Lane C.E."/>
            <person name="Keeling P.J."/>
            <person name="Gray M.W."/>
            <person name="Grigoriev I.V."/>
            <person name="Archibald J.M."/>
        </authorList>
    </citation>
    <scope>NUCLEOTIDE SEQUENCE</scope>
    <source>
        <strain evidence="4 6">CCMP2712</strain>
    </source>
</reference>
<proteinExistence type="predicted"/>
<dbReference type="SMART" id="SM00564">
    <property type="entry name" value="PQQ"/>
    <property type="match status" value="13"/>
</dbReference>
<dbReference type="PANTHER" id="PTHR34512">
    <property type="entry name" value="CELL SURFACE PROTEIN"/>
    <property type="match status" value="1"/>
</dbReference>
<feature type="domain" description="Pyrrolo-quinoline quinone repeat" evidence="3">
    <location>
        <begin position="67"/>
        <end position="209"/>
    </location>
</feature>
<dbReference type="InterPro" id="IPR011047">
    <property type="entry name" value="Quinoprotein_ADH-like_sf"/>
</dbReference>
<dbReference type="SUPFAM" id="SSF50998">
    <property type="entry name" value="Quinoprotein alcohol dehydrogenase-like"/>
    <property type="match status" value="3"/>
</dbReference>
<keyword evidence="6" id="KW-1185">Reference proteome</keyword>
<dbReference type="Proteomes" id="UP000011087">
    <property type="component" value="Unassembled WGS sequence"/>
</dbReference>
<dbReference type="EnsemblProtists" id="EKX43059">
    <property type="protein sequence ID" value="EKX43059"/>
    <property type="gene ID" value="GUITHDRAFT_140903"/>
</dbReference>
<accession>L1J4K6</accession>
<reference evidence="6" key="2">
    <citation type="submission" date="2012-11" db="EMBL/GenBank/DDBJ databases">
        <authorList>
            <person name="Kuo A."/>
            <person name="Curtis B.A."/>
            <person name="Tanifuji G."/>
            <person name="Burki F."/>
            <person name="Gruber A."/>
            <person name="Irimia M."/>
            <person name="Maruyama S."/>
            <person name="Arias M.C."/>
            <person name="Ball S.G."/>
            <person name="Gile G.H."/>
            <person name="Hirakawa Y."/>
            <person name="Hopkins J.F."/>
            <person name="Rensing S.A."/>
            <person name="Schmutz J."/>
            <person name="Symeonidi A."/>
            <person name="Elias M."/>
            <person name="Eveleigh R.J."/>
            <person name="Herman E.K."/>
            <person name="Klute M.J."/>
            <person name="Nakayama T."/>
            <person name="Obornik M."/>
            <person name="Reyes-Prieto A."/>
            <person name="Armbrust E.V."/>
            <person name="Aves S.J."/>
            <person name="Beiko R.G."/>
            <person name="Coutinho P."/>
            <person name="Dacks J.B."/>
            <person name="Durnford D.G."/>
            <person name="Fast N.M."/>
            <person name="Green B.R."/>
            <person name="Grisdale C."/>
            <person name="Hempe F."/>
            <person name="Henrissat B."/>
            <person name="Hoppner M.P."/>
            <person name="Ishida K.-I."/>
            <person name="Kim E."/>
            <person name="Koreny L."/>
            <person name="Kroth P.G."/>
            <person name="Liu Y."/>
            <person name="Malik S.-B."/>
            <person name="Maier U.G."/>
            <person name="McRose D."/>
            <person name="Mock T."/>
            <person name="Neilson J.A."/>
            <person name="Onodera N.T."/>
            <person name="Poole A.M."/>
            <person name="Pritham E.J."/>
            <person name="Richards T.A."/>
            <person name="Rocap G."/>
            <person name="Roy S.W."/>
            <person name="Sarai C."/>
            <person name="Schaack S."/>
            <person name="Shirato S."/>
            <person name="Slamovits C.H."/>
            <person name="Spencer D.F."/>
            <person name="Suzuki S."/>
            <person name="Worden A.Z."/>
            <person name="Zauner S."/>
            <person name="Barry K."/>
            <person name="Bell C."/>
            <person name="Bharti A.K."/>
            <person name="Crow J.A."/>
            <person name="Grimwood J."/>
            <person name="Kramer R."/>
            <person name="Lindquist E."/>
            <person name="Lucas S."/>
            <person name="Salamov A."/>
            <person name="McFadden G.I."/>
            <person name="Lane C.E."/>
            <person name="Keeling P.J."/>
            <person name="Gray M.W."/>
            <person name="Grigoriev I.V."/>
            <person name="Archibald J.M."/>
        </authorList>
    </citation>
    <scope>NUCLEOTIDE SEQUENCE</scope>
    <source>
        <strain evidence="6">CCMP2712</strain>
    </source>
</reference>
<evidence type="ECO:0000313" key="4">
    <source>
        <dbReference type="EMBL" id="EKX43059.1"/>
    </source>
</evidence>
<dbReference type="PANTHER" id="PTHR34512:SF30">
    <property type="entry name" value="OUTER MEMBRANE PROTEIN ASSEMBLY FACTOR BAMB"/>
    <property type="match status" value="1"/>
</dbReference>
<dbReference type="OrthoDB" id="408177at2759"/>
<keyword evidence="1" id="KW-0472">Membrane</keyword>
<protein>
    <recommendedName>
        <fullName evidence="3">Pyrrolo-quinoline quinone repeat domain-containing protein</fullName>
    </recommendedName>
</protein>
<feature type="domain" description="Pyrrolo-quinoline quinone repeat" evidence="3">
    <location>
        <begin position="512"/>
        <end position="631"/>
    </location>
</feature>
<dbReference type="InterPro" id="IPR018391">
    <property type="entry name" value="PQQ_b-propeller_rpt"/>
</dbReference>
<feature type="signal peptide" evidence="2">
    <location>
        <begin position="1"/>
        <end position="20"/>
    </location>
</feature>
<keyword evidence="1" id="KW-0812">Transmembrane</keyword>
<dbReference type="HOGENOM" id="CLU_291598_0_0_1"/>
<dbReference type="Gene3D" id="2.130.10.10">
    <property type="entry name" value="YVTN repeat-like/Quinoprotein amine dehydrogenase"/>
    <property type="match status" value="4"/>
</dbReference>
<evidence type="ECO:0000313" key="6">
    <source>
        <dbReference type="Proteomes" id="UP000011087"/>
    </source>
</evidence>
<feature type="chain" id="PRO_5008770859" description="Pyrrolo-quinoline quinone repeat domain-containing protein" evidence="2">
    <location>
        <begin position="21"/>
        <end position="1047"/>
    </location>
</feature>
<dbReference type="PaxDb" id="55529-EKX43059"/>
<gene>
    <name evidence="4" type="ORF">GUITHDRAFT_140903</name>
</gene>
<dbReference type="InterPro" id="IPR015943">
    <property type="entry name" value="WD40/YVTN_repeat-like_dom_sf"/>
</dbReference>
<keyword evidence="1" id="KW-1133">Transmembrane helix</keyword>
<organism evidence="4">
    <name type="scientific">Guillardia theta (strain CCMP2712)</name>
    <name type="common">Cryptophyte</name>
    <dbReference type="NCBI Taxonomy" id="905079"/>
    <lineage>
        <taxon>Eukaryota</taxon>
        <taxon>Cryptophyceae</taxon>
        <taxon>Pyrenomonadales</taxon>
        <taxon>Geminigeraceae</taxon>
        <taxon>Guillardia</taxon>
    </lineage>
</organism>
<dbReference type="GeneID" id="17299684"/>
<reference evidence="5" key="3">
    <citation type="submission" date="2016-03" db="UniProtKB">
        <authorList>
            <consortium name="EnsemblProtists"/>
        </authorList>
    </citation>
    <scope>IDENTIFICATION</scope>
</reference>
<dbReference type="EMBL" id="JH993013">
    <property type="protein sequence ID" value="EKX43059.1"/>
    <property type="molecule type" value="Genomic_DNA"/>
</dbReference>
<feature type="domain" description="Pyrrolo-quinoline quinone repeat" evidence="3">
    <location>
        <begin position="233"/>
        <end position="410"/>
    </location>
</feature>
<dbReference type="OMA" id="CTIRIKG"/>
<evidence type="ECO:0000259" key="3">
    <source>
        <dbReference type="Pfam" id="PF13360"/>
    </source>
</evidence>
<evidence type="ECO:0000256" key="1">
    <source>
        <dbReference type="SAM" id="Phobius"/>
    </source>
</evidence>
<dbReference type="eggNOG" id="KOG4649">
    <property type="taxonomic scope" value="Eukaryota"/>
</dbReference>
<keyword evidence="2" id="KW-0732">Signal</keyword>
<dbReference type="RefSeq" id="XP_005830039.1">
    <property type="nucleotide sequence ID" value="XM_005829982.1"/>
</dbReference>